<keyword evidence="2" id="KW-1185">Reference proteome</keyword>
<protein>
    <submittedName>
        <fullName evidence="1">Uncharacterized protein</fullName>
    </submittedName>
</protein>
<reference evidence="1 2" key="1">
    <citation type="journal article" date="2013" name="Genome Announc.">
        <title>Genome sequences for three denitrifying bacterial strains isolated from a uranium- and nitrate-contaminated subsurface environment.</title>
        <authorList>
            <person name="Venkatramanan R."/>
            <person name="Prakash O."/>
            <person name="Woyke T."/>
            <person name="Chain P."/>
            <person name="Goodwin L.A."/>
            <person name="Watson D."/>
            <person name="Brooks S."/>
            <person name="Kostka J.E."/>
            <person name="Green S.J."/>
        </authorList>
    </citation>
    <scope>NUCLEOTIDE SEQUENCE [LARGE SCALE GENOMIC DNA]</scope>
    <source>
        <strain evidence="1 2">1NES1</strain>
    </source>
</reference>
<evidence type="ECO:0000313" key="1">
    <source>
        <dbReference type="EMBL" id="AGK58728.1"/>
    </source>
</evidence>
<dbReference type="AlphaFoldDB" id="N0B6S9"/>
<name>N0B6S9_9HYPH</name>
<sequence length="66" mass="7384">MDNLLVVISRLKEVPNPSLLRNLIANTDTGEAEKLRSTAQIRAQMATNAFRQISKGTRPHQIKITI</sequence>
<proteinExistence type="predicted"/>
<dbReference type="STRING" id="670307.HYPDE_35283"/>
<organism evidence="1 2">
    <name type="scientific">Hyphomicrobium denitrificans 1NES1</name>
    <dbReference type="NCBI Taxonomy" id="670307"/>
    <lineage>
        <taxon>Bacteria</taxon>
        <taxon>Pseudomonadati</taxon>
        <taxon>Pseudomonadota</taxon>
        <taxon>Alphaproteobacteria</taxon>
        <taxon>Hyphomicrobiales</taxon>
        <taxon>Hyphomicrobiaceae</taxon>
        <taxon>Hyphomicrobium</taxon>
    </lineage>
</organism>
<dbReference type="Proteomes" id="UP000005952">
    <property type="component" value="Chromosome"/>
</dbReference>
<gene>
    <name evidence="1" type="ORF">HYPDE_35283</name>
</gene>
<dbReference type="HOGENOM" id="CLU_2825288_0_0_5"/>
<accession>N0B6S9</accession>
<dbReference type="EMBL" id="CP005587">
    <property type="protein sequence ID" value="AGK58728.1"/>
    <property type="molecule type" value="Genomic_DNA"/>
</dbReference>
<evidence type="ECO:0000313" key="2">
    <source>
        <dbReference type="Proteomes" id="UP000005952"/>
    </source>
</evidence>
<dbReference type="KEGG" id="hdt:HYPDE_35283"/>